<keyword evidence="1" id="KW-0677">Repeat</keyword>
<dbReference type="EMBL" id="CAKOGP040000269">
    <property type="protein sequence ID" value="CAJ1933406.1"/>
    <property type="molecule type" value="Genomic_DNA"/>
</dbReference>
<name>A0AAD2FDE9_9STRA</name>
<dbReference type="PANTHER" id="PTHR24161">
    <property type="entry name" value="ANK_REP_REGION DOMAIN-CONTAINING PROTEIN-RELATED"/>
    <property type="match status" value="1"/>
</dbReference>
<accession>A0AAD2FDE9</accession>
<dbReference type="AlphaFoldDB" id="A0AAD2FDE9"/>
<feature type="repeat" description="ANK" evidence="3">
    <location>
        <begin position="66"/>
        <end position="98"/>
    </location>
</feature>
<dbReference type="InterPro" id="IPR002110">
    <property type="entry name" value="Ankyrin_rpt"/>
</dbReference>
<dbReference type="PROSITE" id="PS50088">
    <property type="entry name" value="ANK_REPEAT"/>
    <property type="match status" value="5"/>
</dbReference>
<evidence type="ECO:0000256" key="1">
    <source>
        <dbReference type="ARBA" id="ARBA00022737"/>
    </source>
</evidence>
<organism evidence="4 5">
    <name type="scientific">Cylindrotheca closterium</name>
    <dbReference type="NCBI Taxonomy" id="2856"/>
    <lineage>
        <taxon>Eukaryota</taxon>
        <taxon>Sar</taxon>
        <taxon>Stramenopiles</taxon>
        <taxon>Ochrophyta</taxon>
        <taxon>Bacillariophyta</taxon>
        <taxon>Bacillariophyceae</taxon>
        <taxon>Bacillariophycidae</taxon>
        <taxon>Bacillariales</taxon>
        <taxon>Bacillariaceae</taxon>
        <taxon>Cylindrotheca</taxon>
    </lineage>
</organism>
<dbReference type="Proteomes" id="UP001295423">
    <property type="component" value="Unassembled WGS sequence"/>
</dbReference>
<feature type="repeat" description="ANK" evidence="3">
    <location>
        <begin position="1"/>
        <end position="31"/>
    </location>
</feature>
<feature type="repeat" description="ANK" evidence="3">
    <location>
        <begin position="99"/>
        <end position="131"/>
    </location>
</feature>
<keyword evidence="5" id="KW-1185">Reference proteome</keyword>
<dbReference type="Pfam" id="PF12796">
    <property type="entry name" value="Ank_2"/>
    <property type="match status" value="3"/>
</dbReference>
<evidence type="ECO:0000256" key="2">
    <source>
        <dbReference type="ARBA" id="ARBA00023043"/>
    </source>
</evidence>
<gene>
    <name evidence="4" type="ORF">CYCCA115_LOCUS3293</name>
</gene>
<dbReference type="PRINTS" id="PR01415">
    <property type="entry name" value="ANKYRIN"/>
</dbReference>
<dbReference type="PROSITE" id="PS50297">
    <property type="entry name" value="ANK_REP_REGION"/>
    <property type="match status" value="3"/>
</dbReference>
<feature type="repeat" description="ANK" evidence="3">
    <location>
        <begin position="206"/>
        <end position="233"/>
    </location>
</feature>
<comment type="caution">
    <text evidence="4">The sequence shown here is derived from an EMBL/GenBank/DDBJ whole genome shotgun (WGS) entry which is preliminary data.</text>
</comment>
<dbReference type="Gene3D" id="1.25.40.20">
    <property type="entry name" value="Ankyrin repeat-containing domain"/>
    <property type="match status" value="1"/>
</dbReference>
<dbReference type="InterPro" id="IPR036770">
    <property type="entry name" value="Ankyrin_rpt-contain_sf"/>
</dbReference>
<dbReference type="SUPFAM" id="SSF48403">
    <property type="entry name" value="Ankyrin repeat"/>
    <property type="match status" value="1"/>
</dbReference>
<proteinExistence type="predicted"/>
<dbReference type="SMART" id="SM00248">
    <property type="entry name" value="ANK"/>
    <property type="match status" value="7"/>
</dbReference>
<evidence type="ECO:0000256" key="3">
    <source>
        <dbReference type="PROSITE-ProRule" id="PRU00023"/>
    </source>
</evidence>
<dbReference type="PANTHER" id="PTHR24161:SF85">
    <property type="entry name" value="PALMITOYLTRANSFERASE HIP14"/>
    <property type="match status" value="1"/>
</dbReference>
<evidence type="ECO:0000313" key="4">
    <source>
        <dbReference type="EMBL" id="CAJ1933406.1"/>
    </source>
</evidence>
<keyword evidence="2 3" id="KW-0040">ANK repeat</keyword>
<sequence>MLSLHEAAILGNREQVLQLLDSGSDVNETEGDNNYETALGDAVYWGHFEIVLLLLQRGATISGTNFGFTPLMIAAIKGHHGTVQLLLDHGAVVDEKDLCGRTALFHACDHQELGIARILIYRGADINTVELQLGMSVLHYVCIHNRLRVVQFLSDPNSGFDNLEARDFDWDTPLHYISTREDEVNALQIARLLLDRRVNIDAVNQHGLTPLRNASLHGNLQIVELLVRHGASF</sequence>
<protein>
    <submittedName>
        <fullName evidence="4">Uncharacterized protein</fullName>
    </submittedName>
</protein>
<evidence type="ECO:0000313" key="5">
    <source>
        <dbReference type="Proteomes" id="UP001295423"/>
    </source>
</evidence>
<reference evidence="4" key="1">
    <citation type="submission" date="2023-08" db="EMBL/GenBank/DDBJ databases">
        <authorList>
            <person name="Audoor S."/>
            <person name="Bilcke G."/>
        </authorList>
    </citation>
    <scope>NUCLEOTIDE SEQUENCE</scope>
</reference>
<feature type="repeat" description="ANK" evidence="3">
    <location>
        <begin position="34"/>
        <end position="66"/>
    </location>
</feature>